<evidence type="ECO:0000259" key="1">
    <source>
        <dbReference type="PROSITE" id="PS51833"/>
    </source>
</evidence>
<dbReference type="PROSITE" id="PS51833">
    <property type="entry name" value="HDOD"/>
    <property type="match status" value="1"/>
</dbReference>
<feature type="domain" description="HDOD" evidence="1">
    <location>
        <begin position="21"/>
        <end position="214"/>
    </location>
</feature>
<dbReference type="SUPFAM" id="SSF109604">
    <property type="entry name" value="HD-domain/PDEase-like"/>
    <property type="match status" value="1"/>
</dbReference>
<proteinExistence type="predicted"/>
<name>A0ABR9CWT9_9GAMM</name>
<sequence>MAMVEALTEETTLSILKGLKIPPQPQIMVDLQLESAMPGVSLDQIADIISRDIGISGAALKVINSPFFGLRGKVTSIKHALNLLGLQNTLNIVNGLALRNTFSYQSLVEMTEVWDNSFDVAMACAAIAKITGIASVDEAYTFGLFHDSGIALLMEKFENYTQVLKAGYSETKRNVTDIENASFETNHSVVGYYVAKAWHLPEYLCQGIADHHKTEAIFSEQFAFNPKSKNLLALLKLAENTCLSNKHLGHAAEHYEFHRIKDDLLIYLGLSDYDLDDIQASVRDMQIH</sequence>
<dbReference type="Gene3D" id="1.10.3210.10">
    <property type="entry name" value="Hypothetical protein af1432"/>
    <property type="match status" value="1"/>
</dbReference>
<dbReference type="PANTHER" id="PTHR33525">
    <property type="match status" value="1"/>
</dbReference>
<dbReference type="Proteomes" id="UP000652176">
    <property type="component" value="Unassembled WGS sequence"/>
</dbReference>
<dbReference type="PANTHER" id="PTHR33525:SF6">
    <property type="entry name" value="HDOD DOMAIN-CONTAINING PROTEIN"/>
    <property type="match status" value="1"/>
</dbReference>
<accession>A0ABR9CWT9</accession>
<dbReference type="InterPro" id="IPR013976">
    <property type="entry name" value="HDOD"/>
</dbReference>
<evidence type="ECO:0000313" key="2">
    <source>
        <dbReference type="EMBL" id="MBD9355340.1"/>
    </source>
</evidence>
<organism evidence="2 3">
    <name type="scientific">Methylomonas albis</name>
    <dbReference type="NCBI Taxonomy" id="1854563"/>
    <lineage>
        <taxon>Bacteria</taxon>
        <taxon>Pseudomonadati</taxon>
        <taxon>Pseudomonadota</taxon>
        <taxon>Gammaproteobacteria</taxon>
        <taxon>Methylococcales</taxon>
        <taxon>Methylococcaceae</taxon>
        <taxon>Methylomonas</taxon>
    </lineage>
</organism>
<evidence type="ECO:0000313" key="3">
    <source>
        <dbReference type="Proteomes" id="UP000652176"/>
    </source>
</evidence>
<gene>
    <name evidence="2" type="ORF">IE877_05510</name>
</gene>
<dbReference type="Pfam" id="PF08668">
    <property type="entry name" value="HDOD"/>
    <property type="match status" value="1"/>
</dbReference>
<comment type="caution">
    <text evidence="2">The sequence shown here is derived from an EMBL/GenBank/DDBJ whole genome shotgun (WGS) entry which is preliminary data.</text>
</comment>
<dbReference type="EMBL" id="JACXSS010000001">
    <property type="protein sequence ID" value="MBD9355340.1"/>
    <property type="molecule type" value="Genomic_DNA"/>
</dbReference>
<protein>
    <submittedName>
        <fullName evidence="2">HDOD domain-containing protein</fullName>
    </submittedName>
</protein>
<dbReference type="InterPro" id="IPR052340">
    <property type="entry name" value="RNase_Y/CdgJ"/>
</dbReference>
<keyword evidence="3" id="KW-1185">Reference proteome</keyword>
<reference evidence="2 3" key="1">
    <citation type="submission" date="2020-09" db="EMBL/GenBank/DDBJ databases">
        <title>Methylomonas albis sp. nov. and Methylomonas fluvii sp. nov.: Two cold-adapted methanotrophs from the River Elbe and an amended description of Methylovulum psychrotolerans strain Eb1.</title>
        <authorList>
            <person name="Bussmann I.K."/>
            <person name="Klings K.-W."/>
            <person name="Warnstedt J."/>
            <person name="Hoppert M."/>
            <person name="Saborowski A."/>
            <person name="Horn F."/>
            <person name="Liebner S."/>
        </authorList>
    </citation>
    <scope>NUCLEOTIDE SEQUENCE [LARGE SCALE GENOMIC DNA]</scope>
    <source>
        <strain evidence="2 3">EbA</strain>
    </source>
</reference>